<feature type="compositionally biased region" description="Polar residues" evidence="1">
    <location>
        <begin position="206"/>
        <end position="215"/>
    </location>
</feature>
<proteinExistence type="predicted"/>
<accession>A0A976N2R2</accession>
<sequence length="238" mass="25615">MGFNVGKLVGSISKGSGGIPDPVSAAIGTVGAIAGAFSSGGGTNVADSKRLARYNMELNKEYTTWLNENSYSQMRKGLENANYNPLMALGASPQQGSVGGSTATENGQVNPLNAITALNTVANTKNLNANSNLQNQQAETEIAKRENLKADTGMKLVDTMYKKGMVTWQERQNYADLVLKHTQSMMNTASAKYTNERSRGFHYSESHTNTAQSHSWHAGPFGTSDGETPFSRSYSKSW</sequence>
<feature type="region of interest" description="Disordered" evidence="1">
    <location>
        <begin position="203"/>
        <end position="238"/>
    </location>
</feature>
<protein>
    <submittedName>
        <fullName evidence="2">DNA pilot protein</fullName>
    </submittedName>
</protein>
<reference evidence="2" key="1">
    <citation type="submission" date="2022-02" db="EMBL/GenBank/DDBJ databases">
        <title>Towards deciphering the DNA virus diversity associated with rodent species in the families Cricetidae and Heteromyidae.</title>
        <authorList>
            <person name="Lund M."/>
            <person name="Larsen B.B."/>
            <person name="Gryseels S."/>
            <person name="Kraberger S."/>
            <person name="Rowsey D.M."/>
            <person name="Steger L."/>
            <person name="Yule K.M."/>
            <person name="Upham N.S."/>
            <person name="Worobey M."/>
            <person name="Van Doorslaer K."/>
            <person name="Varsani A."/>
        </authorList>
    </citation>
    <scope>NUCLEOTIDE SEQUENCE</scope>
    <source>
        <strain evidence="2">NeonRodF1_47</strain>
    </source>
</reference>
<evidence type="ECO:0000256" key="1">
    <source>
        <dbReference type="SAM" id="MobiDB-lite"/>
    </source>
</evidence>
<evidence type="ECO:0000313" key="2">
    <source>
        <dbReference type="EMBL" id="UPW41987.1"/>
    </source>
</evidence>
<organism evidence="2">
    <name type="scientific">Dipodfec virus RodF1_47</name>
    <dbReference type="NCBI Taxonomy" id="2929298"/>
    <lineage>
        <taxon>Viruses</taxon>
        <taxon>Monodnaviria</taxon>
        <taxon>Sangervirae</taxon>
        <taxon>Phixviricota</taxon>
        <taxon>Malgrandaviricetes</taxon>
        <taxon>Petitvirales</taxon>
        <taxon>Microviridae</taxon>
    </lineage>
</organism>
<name>A0A976N2R2_9VIRU</name>
<dbReference type="EMBL" id="OM869706">
    <property type="protein sequence ID" value="UPW41987.1"/>
    <property type="molecule type" value="Genomic_DNA"/>
</dbReference>